<reference evidence="2" key="1">
    <citation type="submission" date="2020-06" db="EMBL/GenBank/DDBJ databases">
        <authorList>
            <person name="Li T."/>
            <person name="Hu X."/>
            <person name="Zhang T."/>
            <person name="Song X."/>
            <person name="Zhang H."/>
            <person name="Dai N."/>
            <person name="Sheng W."/>
            <person name="Hou X."/>
            <person name="Wei L."/>
        </authorList>
    </citation>
    <scope>NUCLEOTIDE SEQUENCE</scope>
    <source>
        <strain evidence="2">3651</strain>
        <tissue evidence="2">Leaf</tissue>
    </source>
</reference>
<reference evidence="2" key="2">
    <citation type="journal article" date="2024" name="Plant">
        <title>Genomic evolution and insights into agronomic trait innovations of Sesamum species.</title>
        <authorList>
            <person name="Miao H."/>
            <person name="Wang L."/>
            <person name="Qu L."/>
            <person name="Liu H."/>
            <person name="Sun Y."/>
            <person name="Le M."/>
            <person name="Wang Q."/>
            <person name="Wei S."/>
            <person name="Zheng Y."/>
            <person name="Lin W."/>
            <person name="Duan Y."/>
            <person name="Cao H."/>
            <person name="Xiong S."/>
            <person name="Wang X."/>
            <person name="Wei L."/>
            <person name="Li C."/>
            <person name="Ma Q."/>
            <person name="Ju M."/>
            <person name="Zhao R."/>
            <person name="Li G."/>
            <person name="Mu C."/>
            <person name="Tian Q."/>
            <person name="Mei H."/>
            <person name="Zhang T."/>
            <person name="Gao T."/>
            <person name="Zhang H."/>
        </authorList>
    </citation>
    <scope>NUCLEOTIDE SEQUENCE</scope>
    <source>
        <strain evidence="2">3651</strain>
    </source>
</reference>
<dbReference type="AlphaFoldDB" id="A0AAE1YXL9"/>
<name>A0AAE1YXL9_9LAMI</name>
<evidence type="ECO:0000256" key="1">
    <source>
        <dbReference type="SAM" id="MobiDB-lite"/>
    </source>
</evidence>
<gene>
    <name evidence="2" type="ORF">Salat_0197500</name>
</gene>
<accession>A0AAE1YXL9</accession>
<keyword evidence="3" id="KW-1185">Reference proteome</keyword>
<evidence type="ECO:0000313" key="3">
    <source>
        <dbReference type="Proteomes" id="UP001293254"/>
    </source>
</evidence>
<comment type="caution">
    <text evidence="2">The sequence shown here is derived from an EMBL/GenBank/DDBJ whole genome shotgun (WGS) entry which is preliminary data.</text>
</comment>
<sequence length="179" mass="19143">MGQGLLFEGLCMDEALAGFRGRLRLTEDEGQRLVLPGGLWHMDSDTHLLCLVGRLLSSKVPWFEAFSTLVQGMINPVKEGFVDPRSNSPCGPWPRAPFPVKGRGLTHRRDPGSVSKQGPVPDPGLEFKVQTFLKDVFEPKVVLEQGAETLAEFVPSTIPESGPGNGGGSAGVGYGGGWA</sequence>
<dbReference type="Proteomes" id="UP001293254">
    <property type="component" value="Unassembled WGS sequence"/>
</dbReference>
<proteinExistence type="predicted"/>
<evidence type="ECO:0000313" key="2">
    <source>
        <dbReference type="EMBL" id="KAK4438630.1"/>
    </source>
</evidence>
<feature type="compositionally biased region" description="Gly residues" evidence="1">
    <location>
        <begin position="163"/>
        <end position="179"/>
    </location>
</feature>
<protein>
    <submittedName>
        <fullName evidence="2">Uncharacterized protein</fullName>
    </submittedName>
</protein>
<dbReference type="EMBL" id="JACGWO010000001">
    <property type="protein sequence ID" value="KAK4438630.1"/>
    <property type="molecule type" value="Genomic_DNA"/>
</dbReference>
<organism evidence="2 3">
    <name type="scientific">Sesamum alatum</name>
    <dbReference type="NCBI Taxonomy" id="300844"/>
    <lineage>
        <taxon>Eukaryota</taxon>
        <taxon>Viridiplantae</taxon>
        <taxon>Streptophyta</taxon>
        <taxon>Embryophyta</taxon>
        <taxon>Tracheophyta</taxon>
        <taxon>Spermatophyta</taxon>
        <taxon>Magnoliopsida</taxon>
        <taxon>eudicotyledons</taxon>
        <taxon>Gunneridae</taxon>
        <taxon>Pentapetalae</taxon>
        <taxon>asterids</taxon>
        <taxon>lamiids</taxon>
        <taxon>Lamiales</taxon>
        <taxon>Pedaliaceae</taxon>
        <taxon>Sesamum</taxon>
    </lineage>
</organism>
<feature type="region of interest" description="Disordered" evidence="1">
    <location>
        <begin position="155"/>
        <end position="179"/>
    </location>
</feature>